<evidence type="ECO:0000313" key="2">
    <source>
        <dbReference type="Proteomes" id="UP000755585"/>
    </source>
</evidence>
<gene>
    <name evidence="1" type="ORF">JOF29_005421</name>
</gene>
<comment type="caution">
    <text evidence="1">The sequence shown here is derived from an EMBL/GenBank/DDBJ whole genome shotgun (WGS) entry which is preliminary data.</text>
</comment>
<organism evidence="1 2">
    <name type="scientific">Kribbella aluminosa</name>
    <dbReference type="NCBI Taxonomy" id="416017"/>
    <lineage>
        <taxon>Bacteria</taxon>
        <taxon>Bacillati</taxon>
        <taxon>Actinomycetota</taxon>
        <taxon>Actinomycetes</taxon>
        <taxon>Propionibacteriales</taxon>
        <taxon>Kribbellaceae</taxon>
        <taxon>Kribbella</taxon>
    </lineage>
</organism>
<reference evidence="1 2" key="1">
    <citation type="submission" date="2021-03" db="EMBL/GenBank/DDBJ databases">
        <title>Sequencing the genomes of 1000 actinobacteria strains.</title>
        <authorList>
            <person name="Klenk H.-P."/>
        </authorList>
    </citation>
    <scope>NUCLEOTIDE SEQUENCE [LARGE SCALE GENOMIC DNA]</scope>
    <source>
        <strain evidence="1 2">DSM 18824</strain>
    </source>
</reference>
<name>A0ABS4URY5_9ACTN</name>
<dbReference type="Proteomes" id="UP000755585">
    <property type="component" value="Unassembled WGS sequence"/>
</dbReference>
<evidence type="ECO:0000313" key="1">
    <source>
        <dbReference type="EMBL" id="MBP2354311.1"/>
    </source>
</evidence>
<sequence>MAFDLGGDDRAVGLAFDLGLEGAHDLADAAGAEFGGAGAGDGFGDEGFDLVLGELFGEVLGEDVRLGLLLVGEFGAAGIAVGHDGFAALLRLGAEYVEDLGVAEFAGLLAGHLRLGDRGERHPQRRLADLVARLQGGGHVVVQALLHSGVGHT</sequence>
<keyword evidence="2" id="KW-1185">Reference proteome</keyword>
<dbReference type="EMBL" id="JAGINT010000002">
    <property type="protein sequence ID" value="MBP2354311.1"/>
    <property type="molecule type" value="Genomic_DNA"/>
</dbReference>
<accession>A0ABS4URY5</accession>
<proteinExistence type="predicted"/>
<protein>
    <submittedName>
        <fullName evidence="1">Uncharacterized protein</fullName>
    </submittedName>
</protein>